<evidence type="ECO:0000313" key="2">
    <source>
        <dbReference type="Proteomes" id="UP000186922"/>
    </source>
</evidence>
<keyword evidence="2" id="KW-1185">Reference proteome</keyword>
<protein>
    <submittedName>
        <fullName evidence="1">Uncharacterized protein</fullName>
    </submittedName>
</protein>
<accession>A0A1D1W7E6</accession>
<organism evidence="1 2">
    <name type="scientific">Ramazzottius varieornatus</name>
    <name type="common">Water bear</name>
    <name type="synonym">Tardigrade</name>
    <dbReference type="NCBI Taxonomy" id="947166"/>
    <lineage>
        <taxon>Eukaryota</taxon>
        <taxon>Metazoa</taxon>
        <taxon>Ecdysozoa</taxon>
        <taxon>Tardigrada</taxon>
        <taxon>Eutardigrada</taxon>
        <taxon>Parachela</taxon>
        <taxon>Hypsibioidea</taxon>
        <taxon>Ramazzottiidae</taxon>
        <taxon>Ramazzottius</taxon>
    </lineage>
</organism>
<proteinExistence type="predicted"/>
<evidence type="ECO:0000313" key="1">
    <source>
        <dbReference type="EMBL" id="GAV09322.1"/>
    </source>
</evidence>
<dbReference type="EMBL" id="BDGG01000021">
    <property type="protein sequence ID" value="GAV09322.1"/>
    <property type="molecule type" value="Genomic_DNA"/>
</dbReference>
<dbReference type="Proteomes" id="UP000186922">
    <property type="component" value="Unassembled WGS sequence"/>
</dbReference>
<gene>
    <name evidence="1" type="primary">RvY_18885-1</name>
    <name evidence="1" type="synonym">RvY_18885.1</name>
    <name evidence="1" type="ORF">RvY_18885</name>
</gene>
<dbReference type="AlphaFoldDB" id="A0A1D1W7E6"/>
<sequence>MTITITTISVCRSALRVHQQVILATSNRNYLEITLPNQRLMANAGTLQCHGNNKRTDSSCGEYLQLLQISQVLQEHCGRETRVERREQYFQEHSHNENFKRDFQQADEYNSEETSRWLVSVRSFRQAGYTPQ</sequence>
<reference evidence="1 2" key="1">
    <citation type="journal article" date="2016" name="Nat. Commun.">
        <title>Extremotolerant tardigrade genome and improved radiotolerance of human cultured cells by tardigrade-unique protein.</title>
        <authorList>
            <person name="Hashimoto T."/>
            <person name="Horikawa D.D."/>
            <person name="Saito Y."/>
            <person name="Kuwahara H."/>
            <person name="Kozuka-Hata H."/>
            <person name="Shin-I T."/>
            <person name="Minakuchi Y."/>
            <person name="Ohishi K."/>
            <person name="Motoyama A."/>
            <person name="Aizu T."/>
            <person name="Enomoto A."/>
            <person name="Kondo K."/>
            <person name="Tanaka S."/>
            <person name="Hara Y."/>
            <person name="Koshikawa S."/>
            <person name="Sagara H."/>
            <person name="Miura T."/>
            <person name="Yokobori S."/>
            <person name="Miyagawa K."/>
            <person name="Suzuki Y."/>
            <person name="Kubo T."/>
            <person name="Oyama M."/>
            <person name="Kohara Y."/>
            <person name="Fujiyama A."/>
            <person name="Arakawa K."/>
            <person name="Katayama T."/>
            <person name="Toyoda A."/>
            <person name="Kunieda T."/>
        </authorList>
    </citation>
    <scope>NUCLEOTIDE SEQUENCE [LARGE SCALE GENOMIC DNA]</scope>
    <source>
        <strain evidence="1 2">YOKOZUNA-1</strain>
    </source>
</reference>
<name>A0A1D1W7E6_RAMVA</name>
<comment type="caution">
    <text evidence="1">The sequence shown here is derived from an EMBL/GenBank/DDBJ whole genome shotgun (WGS) entry which is preliminary data.</text>
</comment>